<sequence>MKRLELKHVPDTDQVADILTKALSSTLFYQCLSKLDGVQKQRWPRNKKTWIASQKRVIQASLRVPICLKEINFPKSVLNGIEAEASHADAALPSFDATWVGDWSFGTLHTARLLSATNRTEARDLFLSSSG</sequence>
<gene>
    <name evidence="1" type="ORF">KSP39_PZI017277</name>
</gene>
<comment type="caution">
    <text evidence="1">The sequence shown here is derived from an EMBL/GenBank/DDBJ whole genome shotgun (WGS) entry which is preliminary data.</text>
</comment>
<dbReference type="AlphaFoldDB" id="A0AAP0G032"/>
<protein>
    <submittedName>
        <fullName evidence="1">Uncharacterized protein</fullName>
    </submittedName>
</protein>
<reference evidence="1 2" key="1">
    <citation type="journal article" date="2022" name="Nat. Plants">
        <title>Genomes of leafy and leafless Platanthera orchids illuminate the evolution of mycoheterotrophy.</title>
        <authorList>
            <person name="Li M.H."/>
            <person name="Liu K.W."/>
            <person name="Li Z."/>
            <person name="Lu H.C."/>
            <person name="Ye Q.L."/>
            <person name="Zhang D."/>
            <person name="Wang J.Y."/>
            <person name="Li Y.F."/>
            <person name="Zhong Z.M."/>
            <person name="Liu X."/>
            <person name="Yu X."/>
            <person name="Liu D.K."/>
            <person name="Tu X.D."/>
            <person name="Liu B."/>
            <person name="Hao Y."/>
            <person name="Liao X.Y."/>
            <person name="Jiang Y.T."/>
            <person name="Sun W.H."/>
            <person name="Chen J."/>
            <person name="Chen Y.Q."/>
            <person name="Ai Y."/>
            <person name="Zhai J.W."/>
            <person name="Wu S.S."/>
            <person name="Zhou Z."/>
            <person name="Hsiao Y.Y."/>
            <person name="Wu W.L."/>
            <person name="Chen Y.Y."/>
            <person name="Lin Y.F."/>
            <person name="Hsu J.L."/>
            <person name="Li C.Y."/>
            <person name="Wang Z.W."/>
            <person name="Zhao X."/>
            <person name="Zhong W.Y."/>
            <person name="Ma X.K."/>
            <person name="Ma L."/>
            <person name="Huang J."/>
            <person name="Chen G.Z."/>
            <person name="Huang M.Z."/>
            <person name="Huang L."/>
            <person name="Peng D.H."/>
            <person name="Luo Y.B."/>
            <person name="Zou S.Q."/>
            <person name="Chen S.P."/>
            <person name="Lan S."/>
            <person name="Tsai W.C."/>
            <person name="Van de Peer Y."/>
            <person name="Liu Z.J."/>
        </authorList>
    </citation>
    <scope>NUCLEOTIDE SEQUENCE [LARGE SCALE GENOMIC DNA]</scope>
    <source>
        <strain evidence="1">Lor287</strain>
    </source>
</reference>
<proteinExistence type="predicted"/>
<dbReference type="Proteomes" id="UP001418222">
    <property type="component" value="Unassembled WGS sequence"/>
</dbReference>
<evidence type="ECO:0000313" key="2">
    <source>
        <dbReference type="Proteomes" id="UP001418222"/>
    </source>
</evidence>
<name>A0AAP0G032_9ASPA</name>
<dbReference type="EMBL" id="JBBWWQ010000015">
    <property type="protein sequence ID" value="KAK8928844.1"/>
    <property type="molecule type" value="Genomic_DNA"/>
</dbReference>
<keyword evidence="2" id="KW-1185">Reference proteome</keyword>
<accession>A0AAP0G032</accession>
<organism evidence="1 2">
    <name type="scientific">Platanthera zijinensis</name>
    <dbReference type="NCBI Taxonomy" id="2320716"/>
    <lineage>
        <taxon>Eukaryota</taxon>
        <taxon>Viridiplantae</taxon>
        <taxon>Streptophyta</taxon>
        <taxon>Embryophyta</taxon>
        <taxon>Tracheophyta</taxon>
        <taxon>Spermatophyta</taxon>
        <taxon>Magnoliopsida</taxon>
        <taxon>Liliopsida</taxon>
        <taxon>Asparagales</taxon>
        <taxon>Orchidaceae</taxon>
        <taxon>Orchidoideae</taxon>
        <taxon>Orchideae</taxon>
        <taxon>Orchidinae</taxon>
        <taxon>Platanthera</taxon>
    </lineage>
</organism>
<evidence type="ECO:0000313" key="1">
    <source>
        <dbReference type="EMBL" id="KAK8928844.1"/>
    </source>
</evidence>